<evidence type="ECO:0000313" key="3">
    <source>
        <dbReference type="Proteomes" id="UP000243451"/>
    </source>
</evidence>
<proteinExistence type="predicted"/>
<dbReference type="EMBL" id="PPSK01000016">
    <property type="protein sequence ID" value="POB01964.1"/>
    <property type="molecule type" value="Genomic_DNA"/>
</dbReference>
<name>A0A2P4ESE2_9GAMM</name>
<organism evidence="2 3">
    <name type="scientific">Halopseudomonas oceani</name>
    <dbReference type="NCBI Taxonomy" id="1708783"/>
    <lineage>
        <taxon>Bacteria</taxon>
        <taxon>Pseudomonadati</taxon>
        <taxon>Pseudomonadota</taxon>
        <taxon>Gammaproteobacteria</taxon>
        <taxon>Pseudomonadales</taxon>
        <taxon>Pseudomonadaceae</taxon>
        <taxon>Halopseudomonas</taxon>
    </lineage>
</organism>
<protein>
    <submittedName>
        <fullName evidence="2">DUF1329 domain-containing protein</fullName>
    </submittedName>
</protein>
<dbReference type="OrthoDB" id="6751304at2"/>
<dbReference type="InterPro" id="IPR010752">
    <property type="entry name" value="DUF1329"/>
</dbReference>
<feature type="signal peptide" evidence="1">
    <location>
        <begin position="1"/>
        <end position="24"/>
    </location>
</feature>
<evidence type="ECO:0000313" key="2">
    <source>
        <dbReference type="EMBL" id="POB01964.1"/>
    </source>
</evidence>
<dbReference type="CDD" id="cd16329">
    <property type="entry name" value="LolA_like"/>
    <property type="match status" value="1"/>
</dbReference>
<feature type="chain" id="PRO_5015188632" evidence="1">
    <location>
        <begin position="25"/>
        <end position="449"/>
    </location>
</feature>
<dbReference type="Gene3D" id="2.50.20.10">
    <property type="entry name" value="Lipoprotein localisation LolA/LolB/LppX"/>
    <property type="match status" value="1"/>
</dbReference>
<comment type="caution">
    <text evidence="2">The sequence shown here is derived from an EMBL/GenBank/DDBJ whole genome shotgun (WGS) entry which is preliminary data.</text>
</comment>
<keyword evidence="1" id="KW-0732">Signal</keyword>
<sequence>MNQHLLSSAMLGAFLSLASYSTFAKLDPAEVARLGQDLTPVGAEKAGNASGTIPAWTGGLTTPPTGFDPATGYIDPFANEQPLYTITQANMAQYADQLTAGYEAMLAKYPSYKMNIYPSHRTAALPAEEYAQIVKEATSVELAESGNGMLHYERTTVPFPIPKQGLEVLYNHVVRYRAGGYTVYPTEMVVQANGSFTPVRREQTLVMASALGNPEPNRLSYALGKVISPESVAGNRNLIHEPLDQTEEPRLAWTYNPGQRRVLRAPELSYDAPTGTSDGLRTMDQYDMYFGAPNKYEWKLIGKQEMLVSYNNYKLADRSLKYEDIIQPNHLNQDLVRYELHRVWVIEATLKPGERHMYARRVFYIDEDSWNILAADLYDGRGELWRTQEAHSMQRYDVLTSIHTSEAHYDLQANRYLIFGLDNEEKIATFGATAELRDFRPAALRRSGR</sequence>
<dbReference type="AlphaFoldDB" id="A0A2P4ESE2"/>
<accession>A0A2P4ESE2</accession>
<evidence type="ECO:0000256" key="1">
    <source>
        <dbReference type="SAM" id="SignalP"/>
    </source>
</evidence>
<gene>
    <name evidence="2" type="ORF">C1949_14735</name>
</gene>
<dbReference type="RefSeq" id="WP_104739240.1">
    <property type="nucleotide sequence ID" value="NZ_BMHR01000014.1"/>
</dbReference>
<dbReference type="Pfam" id="PF07044">
    <property type="entry name" value="DUF1329"/>
    <property type="match status" value="1"/>
</dbReference>
<reference evidence="2 3" key="1">
    <citation type="submission" date="2018-01" db="EMBL/GenBank/DDBJ databases">
        <title>Draft genome of the type strain Pseudomonas oceani DSM 100277 isolated from the deep water in Okinawa trough, northwestern Pacific Ocean.</title>
        <authorList>
            <person name="Gomila M."/>
            <person name="Mulet M."/>
            <person name="Garcia-Valdes E."/>
            <person name="Lalucat J."/>
        </authorList>
    </citation>
    <scope>NUCLEOTIDE SEQUENCE [LARGE SCALE GENOMIC DNA]</scope>
    <source>
        <strain evidence="2 3">DSM 100277</strain>
    </source>
</reference>
<dbReference type="Proteomes" id="UP000243451">
    <property type="component" value="Unassembled WGS sequence"/>
</dbReference>
<keyword evidence="3" id="KW-1185">Reference proteome</keyword>